<reference evidence="2" key="1">
    <citation type="submission" date="2023-03" db="EMBL/GenBank/DDBJ databases">
        <title>Mating type loci evolution in Malassezia.</title>
        <authorList>
            <person name="Coelho M.A."/>
        </authorList>
    </citation>
    <scope>NUCLEOTIDE SEQUENCE</scope>
    <source>
        <strain evidence="2">CBS 12830</strain>
    </source>
</reference>
<evidence type="ECO:0000256" key="1">
    <source>
        <dbReference type="SAM" id="MobiDB-lite"/>
    </source>
</evidence>
<proteinExistence type="predicted"/>
<protein>
    <submittedName>
        <fullName evidence="2">Uncharacterized protein</fullName>
    </submittedName>
</protein>
<dbReference type="Proteomes" id="UP001214415">
    <property type="component" value="Chromosome 2"/>
</dbReference>
<dbReference type="EMBL" id="CP119901">
    <property type="protein sequence ID" value="WFD22475.1"/>
    <property type="molecule type" value="Genomic_DNA"/>
</dbReference>
<evidence type="ECO:0000313" key="3">
    <source>
        <dbReference type="Proteomes" id="UP001214415"/>
    </source>
</evidence>
<dbReference type="SUPFAM" id="SSF57667">
    <property type="entry name" value="beta-beta-alpha zinc fingers"/>
    <property type="match status" value="1"/>
</dbReference>
<dbReference type="AlphaFoldDB" id="A0AAF0EDC3"/>
<keyword evidence="3" id="KW-1185">Reference proteome</keyword>
<dbReference type="InterPro" id="IPR036236">
    <property type="entry name" value="Znf_C2H2_sf"/>
</dbReference>
<organism evidence="2 3">
    <name type="scientific">Malassezia equina</name>
    <dbReference type="NCBI Taxonomy" id="1381935"/>
    <lineage>
        <taxon>Eukaryota</taxon>
        <taxon>Fungi</taxon>
        <taxon>Dikarya</taxon>
        <taxon>Basidiomycota</taxon>
        <taxon>Ustilaginomycotina</taxon>
        <taxon>Malasseziomycetes</taxon>
        <taxon>Malasseziales</taxon>
        <taxon>Malasseziaceae</taxon>
        <taxon>Malassezia</taxon>
    </lineage>
</organism>
<feature type="region of interest" description="Disordered" evidence="1">
    <location>
        <begin position="13"/>
        <end position="65"/>
    </location>
</feature>
<feature type="compositionally biased region" description="Acidic residues" evidence="1">
    <location>
        <begin position="47"/>
        <end position="62"/>
    </location>
</feature>
<evidence type="ECO:0000313" key="2">
    <source>
        <dbReference type="EMBL" id="WFD22475.1"/>
    </source>
</evidence>
<accession>A0AAF0EDC3</accession>
<sequence>MFKRLSKASALREELEDVEDENAVSLATVIDENSDSDPAYDSSSDSGESEEASDESDADDTEFSVKQAMQSPIYIDDEAVEKVPIFRCVACPLVTLKNEKSIDVHLESKNHKRRFTRFVTFAQAEVEREGDRVMHLDPRTLVDLLEDQRRESELAKKDTGKPNGVQVIF</sequence>
<gene>
    <name evidence="2" type="ORF">MEQU1_001147</name>
</gene>
<feature type="compositionally biased region" description="Low complexity" evidence="1">
    <location>
        <begin position="36"/>
        <end position="46"/>
    </location>
</feature>
<name>A0AAF0EDC3_9BASI</name>